<dbReference type="InterPro" id="IPR011032">
    <property type="entry name" value="GroES-like_sf"/>
</dbReference>
<dbReference type="GO" id="GO:0008270">
    <property type="term" value="F:zinc ion binding"/>
    <property type="evidence" value="ECO:0007669"/>
    <property type="project" value="InterPro"/>
</dbReference>
<keyword evidence="1" id="KW-0560">Oxidoreductase</keyword>
<dbReference type="InterPro" id="IPR050700">
    <property type="entry name" value="YIM1/Zinc_Alcohol_DH_Fams"/>
</dbReference>
<evidence type="ECO:0000313" key="4">
    <source>
        <dbReference type="EMBL" id="MBB6389715.1"/>
    </source>
</evidence>
<reference evidence="4 5" key="1">
    <citation type="submission" date="2020-08" db="EMBL/GenBank/DDBJ databases">
        <title>Sequencing the genomes of 1000 actinobacteria strains.</title>
        <authorList>
            <person name="Klenk H.-P."/>
        </authorList>
    </citation>
    <scope>NUCLEOTIDE SEQUENCE [LARGE SCALE GENOMIC DNA]</scope>
    <source>
        <strain evidence="4 5">DSM 12511</strain>
    </source>
</reference>
<dbReference type="Pfam" id="PF00107">
    <property type="entry name" value="ADH_zinc_N"/>
    <property type="match status" value="1"/>
</dbReference>
<name>A0A7X0KT35_9MICO</name>
<dbReference type="SUPFAM" id="SSF50129">
    <property type="entry name" value="GroES-like"/>
    <property type="match status" value="1"/>
</dbReference>
<dbReference type="GO" id="GO:0016491">
    <property type="term" value="F:oxidoreductase activity"/>
    <property type="evidence" value="ECO:0007669"/>
    <property type="project" value="UniProtKB-KW"/>
</dbReference>
<dbReference type="Gene3D" id="3.90.180.10">
    <property type="entry name" value="Medium-chain alcohol dehydrogenases, catalytic domain"/>
    <property type="match status" value="1"/>
</dbReference>
<dbReference type="RefSeq" id="WP_221446513.1">
    <property type="nucleotide sequence ID" value="NZ_BAAAJR010000012.1"/>
</dbReference>
<comment type="caution">
    <text evidence="4">The sequence shown here is derived from an EMBL/GenBank/DDBJ whole genome shotgun (WGS) entry which is preliminary data.</text>
</comment>
<evidence type="ECO:0000259" key="3">
    <source>
        <dbReference type="SMART" id="SM00829"/>
    </source>
</evidence>
<dbReference type="PANTHER" id="PTHR11695">
    <property type="entry name" value="ALCOHOL DEHYDROGENASE RELATED"/>
    <property type="match status" value="1"/>
</dbReference>
<dbReference type="Proteomes" id="UP000537775">
    <property type="component" value="Unassembled WGS sequence"/>
</dbReference>
<dbReference type="PANTHER" id="PTHR11695:SF648">
    <property type="entry name" value="ZINC-BINDING OXIDOREDUCTASE"/>
    <property type="match status" value="1"/>
</dbReference>
<dbReference type="Pfam" id="PF13602">
    <property type="entry name" value="ADH_zinc_N_2"/>
    <property type="match status" value="1"/>
</dbReference>
<dbReference type="EMBL" id="JACHML010000001">
    <property type="protein sequence ID" value="MBB6389715.1"/>
    <property type="molecule type" value="Genomic_DNA"/>
</dbReference>
<comment type="cofactor">
    <cofactor evidence="2">
        <name>Zn(2+)</name>
        <dbReference type="ChEBI" id="CHEBI:29105"/>
    </cofactor>
</comment>
<dbReference type="InterPro" id="IPR036291">
    <property type="entry name" value="NAD(P)-bd_dom_sf"/>
</dbReference>
<feature type="domain" description="Enoyl reductase (ER)" evidence="3">
    <location>
        <begin position="29"/>
        <end position="310"/>
    </location>
</feature>
<keyword evidence="2" id="KW-0479">Metal-binding</keyword>
<evidence type="ECO:0000313" key="5">
    <source>
        <dbReference type="Proteomes" id="UP000537775"/>
    </source>
</evidence>
<dbReference type="Pfam" id="PF08240">
    <property type="entry name" value="ADH_N"/>
    <property type="match status" value="1"/>
</dbReference>
<protein>
    <submittedName>
        <fullName evidence="4">NADPH:quinone reductase-like Zn-dependent oxidoreductase</fullName>
    </submittedName>
</protein>
<dbReference type="InterPro" id="IPR013149">
    <property type="entry name" value="ADH-like_C"/>
</dbReference>
<keyword evidence="2" id="KW-0862">Zinc</keyword>
<gene>
    <name evidence="4" type="ORF">HD594_000028</name>
</gene>
<dbReference type="InterPro" id="IPR013154">
    <property type="entry name" value="ADH-like_N"/>
</dbReference>
<dbReference type="InterPro" id="IPR002328">
    <property type="entry name" value="ADH_Zn_CS"/>
</dbReference>
<dbReference type="AlphaFoldDB" id="A0A7X0KT35"/>
<accession>A0A7X0KT35</accession>
<dbReference type="SMART" id="SM00829">
    <property type="entry name" value="PKS_ER"/>
    <property type="match status" value="1"/>
</dbReference>
<keyword evidence="5" id="KW-1185">Reference proteome</keyword>
<sequence length="317" mass="33403">MSDTGRSIRMLPGANEGTTMTAVRTRRPGSVEGLELVRVPVPVPGPDEVLVRVHATSVTRGDVVLRRMPGFVVRAFGEKPKRILGHEFAGVVVAVGDDALGFAPGSRVFGTTSGTEHGAHAEYVVAAAEGMIAEIPDRVSFDEAAPVPVGAMTALHFLERGGVGPGRSVLVNGASGSVGTFAVQIARARGARVTAVCSGRNAGLALDLGADDVIDHTTTDATTTGRRFDAVFDTVGTLRSRSVRAILADGGRFVTTRSRRDETLAELMDVRDLLASGALSAVIDRDYDLDDVADAHRHVETGRKRGNVLVRVHPKEI</sequence>
<organism evidence="4 5">
    <name type="scientific">Microbacterium thalassium</name>
    <dbReference type="NCBI Taxonomy" id="362649"/>
    <lineage>
        <taxon>Bacteria</taxon>
        <taxon>Bacillati</taxon>
        <taxon>Actinomycetota</taxon>
        <taxon>Actinomycetes</taxon>
        <taxon>Micrococcales</taxon>
        <taxon>Microbacteriaceae</taxon>
        <taxon>Microbacterium</taxon>
    </lineage>
</organism>
<dbReference type="PROSITE" id="PS00059">
    <property type="entry name" value="ADH_ZINC"/>
    <property type="match status" value="1"/>
</dbReference>
<dbReference type="InterPro" id="IPR020843">
    <property type="entry name" value="ER"/>
</dbReference>
<dbReference type="SUPFAM" id="SSF51735">
    <property type="entry name" value="NAD(P)-binding Rossmann-fold domains"/>
    <property type="match status" value="1"/>
</dbReference>
<dbReference type="Gene3D" id="3.40.50.720">
    <property type="entry name" value="NAD(P)-binding Rossmann-like Domain"/>
    <property type="match status" value="1"/>
</dbReference>
<proteinExistence type="inferred from homology"/>
<evidence type="ECO:0000256" key="1">
    <source>
        <dbReference type="ARBA" id="ARBA00023002"/>
    </source>
</evidence>
<dbReference type="CDD" id="cd08267">
    <property type="entry name" value="MDR1"/>
    <property type="match status" value="1"/>
</dbReference>
<evidence type="ECO:0000256" key="2">
    <source>
        <dbReference type="RuleBase" id="RU361277"/>
    </source>
</evidence>
<comment type="similarity">
    <text evidence="2">Belongs to the zinc-containing alcohol dehydrogenase family.</text>
</comment>